<gene>
    <name evidence="2" type="ORF">CUN59_02640</name>
</gene>
<dbReference type="Pfam" id="PF14218">
    <property type="entry name" value="COP23"/>
    <property type="match status" value="1"/>
</dbReference>
<dbReference type="OrthoDB" id="490444at2"/>
<dbReference type="Proteomes" id="UP000239589">
    <property type="component" value="Unassembled WGS sequence"/>
</dbReference>
<proteinExistence type="predicted"/>
<dbReference type="AlphaFoldDB" id="A0A2S6CYI8"/>
<protein>
    <submittedName>
        <fullName evidence="2">Uncharacterized protein</fullName>
    </submittedName>
</protein>
<keyword evidence="3" id="KW-1185">Reference proteome</keyword>
<feature type="signal peptide" evidence="1">
    <location>
        <begin position="1"/>
        <end position="28"/>
    </location>
</feature>
<reference evidence="2 3" key="1">
    <citation type="submission" date="2018-02" db="EMBL/GenBank/DDBJ databases">
        <title>Discovery of a pederin family compound in a non-symbiotic bloom-forming cyanobacterium.</title>
        <authorList>
            <person name="Kust A."/>
            <person name="Mares J."/>
            <person name="Jokela J."/>
            <person name="Urajova P."/>
            <person name="Hajek J."/>
            <person name="Saurav K."/>
            <person name="Voracova K."/>
            <person name="Fewer D.P."/>
            <person name="Haapaniemi E."/>
            <person name="Permi P."/>
            <person name="Rehakova K."/>
            <person name="Sivonen K."/>
            <person name="Hrouzek P."/>
        </authorList>
    </citation>
    <scope>NUCLEOTIDE SEQUENCE [LARGE SCALE GENOMIC DNA]</scope>
    <source>
        <strain evidence="2 3">CHARLIE-1</strain>
    </source>
</reference>
<comment type="caution">
    <text evidence="2">The sequence shown here is derived from an EMBL/GenBank/DDBJ whole genome shotgun (WGS) entry which is preliminary data.</text>
</comment>
<dbReference type="EMBL" id="PGEM01000019">
    <property type="protein sequence ID" value="PPJ64835.1"/>
    <property type="molecule type" value="Genomic_DNA"/>
</dbReference>
<evidence type="ECO:0000256" key="1">
    <source>
        <dbReference type="SAM" id="SignalP"/>
    </source>
</evidence>
<name>A0A2S6CYI8_9CYAN</name>
<evidence type="ECO:0000313" key="3">
    <source>
        <dbReference type="Proteomes" id="UP000239589"/>
    </source>
</evidence>
<accession>A0A2S6CYI8</accession>
<keyword evidence="1" id="KW-0732">Signal</keyword>
<dbReference type="RefSeq" id="WP_104386378.1">
    <property type="nucleotide sequence ID" value="NZ_PGEM01000019.1"/>
</dbReference>
<sequence>MKNNLSAPLTGLALALSITLASNQPSQAQSRQFTCALRDNYPVTVVRHPTRGSVALIVWTNTSQINDTWTPQKRCQKVSDRFQKLQNQGQLKILKTGTVNGQSVICGLRNDRGACNNKNVLLTMTKDRDPNQVLEQLLNTRVSAGGEAVYLSGDQEGHIKPTINRDGTASVDIDQVINGNSEDIW</sequence>
<feature type="chain" id="PRO_5015782579" evidence="1">
    <location>
        <begin position="29"/>
        <end position="185"/>
    </location>
</feature>
<organism evidence="2 3">
    <name type="scientific">Cuspidothrix issatschenkoi CHARLIE-1</name>
    <dbReference type="NCBI Taxonomy" id="2052836"/>
    <lineage>
        <taxon>Bacteria</taxon>
        <taxon>Bacillati</taxon>
        <taxon>Cyanobacteriota</taxon>
        <taxon>Cyanophyceae</taxon>
        <taxon>Nostocales</taxon>
        <taxon>Aphanizomenonaceae</taxon>
        <taxon>Cuspidothrix</taxon>
    </lineage>
</organism>
<evidence type="ECO:0000313" key="2">
    <source>
        <dbReference type="EMBL" id="PPJ64835.1"/>
    </source>
</evidence>
<dbReference type="InterPro" id="IPR025478">
    <property type="entry name" value="COP23"/>
</dbReference>